<reference evidence="2" key="1">
    <citation type="journal article" date="2019" name="Int. J. Syst. Evol. Microbiol.">
        <title>The Global Catalogue of Microorganisms (GCM) 10K type strain sequencing project: providing services to taxonomists for standard genome sequencing and annotation.</title>
        <authorList>
            <consortium name="The Broad Institute Genomics Platform"/>
            <consortium name="The Broad Institute Genome Sequencing Center for Infectious Disease"/>
            <person name="Wu L."/>
            <person name="Ma J."/>
        </authorList>
    </citation>
    <scope>NUCLEOTIDE SEQUENCE [LARGE SCALE GENOMIC DNA]</scope>
    <source>
        <strain evidence="2">CCUG 50349</strain>
    </source>
</reference>
<dbReference type="InterPro" id="IPR000836">
    <property type="entry name" value="PRTase_dom"/>
</dbReference>
<protein>
    <submittedName>
        <fullName evidence="1">Phosphoribosyltransferase</fullName>
    </submittedName>
</protein>
<dbReference type="GO" id="GO:0016757">
    <property type="term" value="F:glycosyltransferase activity"/>
    <property type="evidence" value="ECO:0007669"/>
    <property type="project" value="UniProtKB-KW"/>
</dbReference>
<evidence type="ECO:0000313" key="1">
    <source>
        <dbReference type="EMBL" id="MFC4738578.1"/>
    </source>
</evidence>
<dbReference type="InterPro" id="IPR029057">
    <property type="entry name" value="PRTase-like"/>
</dbReference>
<keyword evidence="1" id="KW-0808">Transferase</keyword>
<keyword evidence="2" id="KW-1185">Reference proteome</keyword>
<dbReference type="EMBL" id="JBHSGW010000001">
    <property type="protein sequence ID" value="MFC4738578.1"/>
    <property type="molecule type" value="Genomic_DNA"/>
</dbReference>
<sequence length="1597" mass="189253">MLIKIEKKFTEKHIDEFVNSIYKNLKRTPDDNYLFDLTETEWISNQNLLLFSAFLKYFYNKKIQFRVIFKKEGVSSNEINDRTKLQIIQLWEIWEIYSVINEQDYSTYFDLNHTIINQYKKELSSKGKYNEKSKELYNRFGITPLITLSKINNYKDDELLELEINPIYQLNSVIEEKLLENNCKHPFLNNTLSAIITKELYENFLDHSSKTLFNIDKDWAFMSLALQQKQKVNNQSILELNFKEEEIPETINFFKSKSEFKNDSFIQFSFLDFGDGIPNTLRDQYIISNNINSDNLFHGIKDNEILKYAFKHNSSRNPILNIDDKVNMFIPRGLFDLLTIVSRYKGLIVVRSNYGKIFYDFSKNQDFEEAYNEFGNETNFFPGTFISIYLPSLVDDTSFDRSAIKPKFEFKTDAVEEINNINIYTIFKKIDPEQTNLYNNLIKQLNSKLSKKTGHNTLNYISFLGCKDERIIKKSIFFLLTDYNVNIHNSIVVLHPPNKDLIKTINDEIIGLNKVIKDFKIHPIPFIYLDKKNNNVNIEWVGIFDEEDKLRLNEFLLEGVLLPKTDFNDVDNIFGNLHFQDKHGNIDSNIPKIETFLNYYSKFEKIDDILIEDIIIENDCIKEDGLYLCNGNYYQNKFLQLIDVLNNYTDCNEITKLLYQKIEAITIENIETINYIAITSSSHKILRSLIKQGYIKEDLCLFYDSYISFERDIKSNEIKKDSDYILVCDAISTGNLTIRIENIIKNANSKLINVAVIANTLDKNFESTEKFIDNFKDRLVHLFKFPIEKKRRHQIDNKDSFKNVIRINPFTNIPITFSENLTLKETILLENSEFIDYIDNEDISINFKIFNNLIHPFFFNLKNILKNENEKIDSKSKSLLDVIFNKSLKEKIEINDKLKIFYPKNSDIKSLNFDKFTSRILNNQSIDIFELERFNTDEGWKFPHTTDFYSNVVKNNNVLIFDDGSCTGDSLLQMINELTIFQPKKIDLLCIVGRVNDHKREFFSKIDYLKYNERDSVNYGKVEVKIYFASHWHISTFYLNNSPYSNEIAWLKDLLKIQNTPLSIKNIATRILEEISPKNSIINDYKYFPKNKELNTVPKKDLIIVRNEIGKIIGYRFYKESFKWFNEFIAKYESNIKSIDRTKDIELLSMSLLYEPYLYDKISNILPDIKEKVEEFVDSIIFGNPRNKGRKINIQKDLYYDWSENKKDIIHLFFIVYKDEKLIQKINSKTFEDLLNFSKDTFKKINPINYLFYKFLRLFPINSSEIPNKKSISILMDFFYKIIEEKSLDNKSLMEVKRFYSYISTLPSGDDFKSQIQKIKSIYWENDQPKLHDERGAYGVNFSITITNLRELSDLCNVKQPLNKEKINLVREGWWNMKNTLLNPLISFFRSFEDFFKPYPYMIYYNQIEGKETSLVSLYSFIDDFIYNLEQKGNDIDNFNKSLQYLGIINDKLGSESEEFRDLFKNSKIRYKLFIEKLNTQLEVLKNKIIINNDLDIDFEINIPEKYIDKIVLKEIIDNLKFYSDEQKEIVIKFTNENNHIEINIINNYTTRVKEFSSNEGINCLKQLSESPLFNFQYDYKVNISTKEFLQNLKFKI</sequence>
<keyword evidence="1" id="KW-0328">Glycosyltransferase</keyword>
<dbReference type="SUPFAM" id="SSF53271">
    <property type="entry name" value="PRTase-like"/>
    <property type="match status" value="1"/>
</dbReference>
<comment type="caution">
    <text evidence="1">The sequence shown here is derived from an EMBL/GenBank/DDBJ whole genome shotgun (WGS) entry which is preliminary data.</text>
</comment>
<gene>
    <name evidence="1" type="ORF">ACFO3U_01070</name>
</gene>
<evidence type="ECO:0000313" key="2">
    <source>
        <dbReference type="Proteomes" id="UP001595885"/>
    </source>
</evidence>
<dbReference type="CDD" id="cd06223">
    <property type="entry name" value="PRTases_typeI"/>
    <property type="match status" value="1"/>
</dbReference>
<accession>A0ABV9NZ04</accession>
<organism evidence="1 2">
    <name type="scientific">Flavobacterium ponti</name>
    <dbReference type="NCBI Taxonomy" id="665133"/>
    <lineage>
        <taxon>Bacteria</taxon>
        <taxon>Pseudomonadati</taxon>
        <taxon>Bacteroidota</taxon>
        <taxon>Flavobacteriia</taxon>
        <taxon>Flavobacteriales</taxon>
        <taxon>Flavobacteriaceae</taxon>
        <taxon>Flavobacterium</taxon>
    </lineage>
</organism>
<dbReference type="RefSeq" id="WP_379737593.1">
    <property type="nucleotide sequence ID" value="NZ_JBHSGW010000001.1"/>
</dbReference>
<name>A0ABV9NZ04_9FLAO</name>
<proteinExistence type="predicted"/>
<dbReference type="Proteomes" id="UP001595885">
    <property type="component" value="Unassembled WGS sequence"/>
</dbReference>